<dbReference type="Proteomes" id="UP000010473">
    <property type="component" value="Chromosome"/>
</dbReference>
<dbReference type="OrthoDB" id="500911at2"/>
<protein>
    <submittedName>
        <fullName evidence="3">Uncharacterized protein</fullName>
    </submittedName>
</protein>
<proteinExistence type="predicted"/>
<dbReference type="eggNOG" id="COG3381">
    <property type="taxonomic scope" value="Bacteria"/>
</dbReference>
<dbReference type="RefSeq" id="WP_015191489.1">
    <property type="nucleotide sequence ID" value="NC_019748.1"/>
</dbReference>
<evidence type="ECO:0000259" key="2">
    <source>
        <dbReference type="Pfam" id="PF23988"/>
    </source>
</evidence>
<dbReference type="InterPro" id="IPR055733">
    <property type="entry name" value="DUF7309"/>
</dbReference>
<keyword evidence="4" id="KW-1185">Reference proteome</keyword>
<gene>
    <name evidence="3" type="ordered locus">Sta7437_0198</name>
</gene>
<dbReference type="AlphaFoldDB" id="K9XP44"/>
<sequence>MTTTALPQTTKRRLKKIPQIPSVWEGDRRPLGNMASHLESDLDVEGECIMWVDGSEGCVRAMDVVPAHMGIEAVVRTLLRAIESPHHPAQPARPQKIIVRDREIQFFLRGALQNLDIAIEYVPDLPLIDQLFRGFEEMSNRETTSLAPYYENLLKDIAQQVWDQQPWELLADRDILILEFSDWEIEPIYVCVMGMMAAEYGVLLYRSLDSLKQFRASALRNKSVEELEQAFLTQDCWFLNYEDLEDEDDEEEEDWEEEEIGEIVPFFGSLHPYEGMRSFLDEDEVKIVYTALVAMLKFCQTYEDELAEETIEKLTKTYRISLPKDDHKTEKISVKVSTLPELTEELLALNENINLVEEEETDLPIEEDLIPDGSLVTLGHVSLEILEQLKQQSITYYQSLDIAPSQEGLPAILIQTSRPKAKTIIEKIQQAGGLKAICFNPGNDPFTGDNYELGMLQTGNNNLYIFAEYSQDISQHIQAIKRWHQRCQKVKGYCSLIIAMGVTGTSKGNPQPKDMLAIFEAKAIKGEDLGMGVLQLMPHFEIE</sequence>
<dbReference type="STRING" id="111780.Sta7437_0198"/>
<accession>K9XP44</accession>
<dbReference type="InterPro" id="IPR054216">
    <property type="entry name" value="DUF6930"/>
</dbReference>
<dbReference type="HOGENOM" id="CLU_498595_0_0_3"/>
<reference evidence="4" key="1">
    <citation type="journal article" date="2013" name="Proc. Natl. Acad. Sci. U.S.A.">
        <title>Improving the coverage of the cyanobacterial phylum using diversity-driven genome sequencing.</title>
        <authorList>
            <person name="Shih P.M."/>
            <person name="Wu D."/>
            <person name="Latifi A."/>
            <person name="Axen S.D."/>
            <person name="Fewer D.P."/>
            <person name="Talla E."/>
            <person name="Calteau A."/>
            <person name="Cai F."/>
            <person name="Tandeau de Marsac N."/>
            <person name="Rippka R."/>
            <person name="Herdman M."/>
            <person name="Sivonen K."/>
            <person name="Coursin T."/>
            <person name="Laurent T."/>
            <person name="Goodwin L."/>
            <person name="Nolan M."/>
            <person name="Davenport K.W."/>
            <person name="Han C.S."/>
            <person name="Rubin E.M."/>
            <person name="Eisen J.A."/>
            <person name="Woyke T."/>
            <person name="Gugger M."/>
            <person name="Kerfeld C.A."/>
        </authorList>
    </citation>
    <scope>NUCLEOTIDE SEQUENCE [LARGE SCALE GENOMIC DNA]</scope>
    <source>
        <strain evidence="4">ATCC 29371 / PCC 7437</strain>
    </source>
</reference>
<dbReference type="KEGG" id="scs:Sta7437_0198"/>
<name>K9XP44_STAC7</name>
<dbReference type="EMBL" id="CP003653">
    <property type="protein sequence ID" value="AFZ33816.1"/>
    <property type="molecule type" value="Genomic_DNA"/>
</dbReference>
<evidence type="ECO:0000259" key="1">
    <source>
        <dbReference type="Pfam" id="PF22007"/>
    </source>
</evidence>
<evidence type="ECO:0000313" key="4">
    <source>
        <dbReference type="Proteomes" id="UP000010473"/>
    </source>
</evidence>
<evidence type="ECO:0000313" key="3">
    <source>
        <dbReference type="EMBL" id="AFZ33816.1"/>
    </source>
</evidence>
<organism evidence="3 4">
    <name type="scientific">Stanieria cyanosphaera (strain ATCC 29371 / PCC 7437)</name>
    <dbReference type="NCBI Taxonomy" id="111780"/>
    <lineage>
        <taxon>Bacteria</taxon>
        <taxon>Bacillati</taxon>
        <taxon>Cyanobacteriota</taxon>
        <taxon>Cyanophyceae</taxon>
        <taxon>Pleurocapsales</taxon>
        <taxon>Dermocarpellaceae</taxon>
        <taxon>Stanieria</taxon>
    </lineage>
</organism>
<dbReference type="Pfam" id="PF23988">
    <property type="entry name" value="DUF7309"/>
    <property type="match status" value="1"/>
</dbReference>
<feature type="domain" description="DUF7309" evidence="2">
    <location>
        <begin position="156"/>
        <end position="305"/>
    </location>
</feature>
<feature type="domain" description="DUF6930" evidence="1">
    <location>
        <begin position="11"/>
        <end position="136"/>
    </location>
</feature>
<dbReference type="PATRIC" id="fig|111780.3.peg.206"/>
<dbReference type="Pfam" id="PF22007">
    <property type="entry name" value="DUF6930"/>
    <property type="match status" value="1"/>
</dbReference>